<evidence type="ECO:0000256" key="1">
    <source>
        <dbReference type="ARBA" id="ARBA00022723"/>
    </source>
</evidence>
<dbReference type="GO" id="GO:0008270">
    <property type="term" value="F:zinc ion binding"/>
    <property type="evidence" value="ECO:0007669"/>
    <property type="project" value="InterPro"/>
</dbReference>
<dbReference type="PANTHER" id="PTHR47424:SF3">
    <property type="entry name" value="REGULATORY PROTEIN GAL4"/>
    <property type="match status" value="1"/>
</dbReference>
<dbReference type="Proteomes" id="UP000509704">
    <property type="component" value="Chromosome 5"/>
</dbReference>
<name>A0A7H9B2S6_ZYGMR</name>
<proteinExistence type="predicted"/>
<accession>A0A7H9B2S6</accession>
<dbReference type="Gene3D" id="4.10.240.10">
    <property type="entry name" value="Zn(2)-C6 fungal-type DNA-binding domain"/>
    <property type="match status" value="1"/>
</dbReference>
<reference evidence="8 9" key="1">
    <citation type="submission" date="2020-07" db="EMBL/GenBank/DDBJ databases">
        <title>The yeast mating-type switching endonuclease HO is a domesticated member of an unorthodox homing genetic element family.</title>
        <authorList>
            <person name="Coughlan A.Y."/>
            <person name="Lombardi L."/>
            <person name="Braun-Galleani S."/>
            <person name="Martos A.R."/>
            <person name="Galeote V."/>
            <person name="Bigey F."/>
            <person name="Dequin S."/>
            <person name="Byrne K.P."/>
            <person name="Wolfe K.H."/>
        </authorList>
    </citation>
    <scope>NUCLEOTIDE SEQUENCE [LARGE SCALE GENOMIC DNA]</scope>
    <source>
        <strain evidence="8 9">NRRL Y-6702</strain>
    </source>
</reference>
<keyword evidence="3" id="KW-0805">Transcription regulation</keyword>
<feature type="domain" description="Zn(2)-C6 fungal-type" evidence="7">
    <location>
        <begin position="15"/>
        <end position="46"/>
    </location>
</feature>
<evidence type="ECO:0000256" key="3">
    <source>
        <dbReference type="ARBA" id="ARBA00023015"/>
    </source>
</evidence>
<dbReference type="InterPro" id="IPR051127">
    <property type="entry name" value="Fungal_SecMet_Regulators"/>
</dbReference>
<dbReference type="PROSITE" id="PS50048">
    <property type="entry name" value="ZN2_CY6_FUNGAL_2"/>
    <property type="match status" value="1"/>
</dbReference>
<keyword evidence="2" id="KW-0862">Zinc</keyword>
<dbReference type="KEGG" id="zmk:HG535_0E00140"/>
<organism evidence="8 9">
    <name type="scientific">Zygotorulaspora mrakii</name>
    <name type="common">Zygosaccharomyces mrakii</name>
    <dbReference type="NCBI Taxonomy" id="42260"/>
    <lineage>
        <taxon>Eukaryota</taxon>
        <taxon>Fungi</taxon>
        <taxon>Dikarya</taxon>
        <taxon>Ascomycota</taxon>
        <taxon>Saccharomycotina</taxon>
        <taxon>Saccharomycetes</taxon>
        <taxon>Saccharomycetales</taxon>
        <taxon>Saccharomycetaceae</taxon>
        <taxon>Zygotorulaspora</taxon>
    </lineage>
</organism>
<keyword evidence="5" id="KW-0804">Transcription</keyword>
<keyword evidence="6" id="KW-0539">Nucleus</keyword>
<dbReference type="PROSITE" id="PS00463">
    <property type="entry name" value="ZN2_CY6_FUNGAL_1"/>
    <property type="match status" value="1"/>
</dbReference>
<dbReference type="AlphaFoldDB" id="A0A7H9B2S6"/>
<evidence type="ECO:0000256" key="4">
    <source>
        <dbReference type="ARBA" id="ARBA00023125"/>
    </source>
</evidence>
<sequence>MEGIDEGKKELARNACTMCRKRKLKCDGKSPCNRCIKLNISECCSYVIDRRKDKRKIKGDSLMFVFKNRTLRGQGTLKSGSGENTFDRIEKNDKEVTQESCTHQDTINPGTQKNISDRARRTHKDETQGTIPCNELNLDRDGLLFVDDERRTNQMSIDSVFENFQFEGTDFETFLKLLGDKPHLQDQDKGEEHTLDCNQGCVLQDESFRYPSNGCKKKSALLNGRSKIKEKMGYVSQRYHLIDILFENQLHTPPGISKHYLIRLVDRHQDLEIEEGDSEEKFLLATVLCLGALTMKKRDILSDSSSNSKAGFSNAATIAHKYYNIAKNMVPSVILRPSIDVFCGLALMANFMSIMISLEGQLYLSLNALQVAIALGITKNESAQELIKSNITGSGLILLFWNVWCSFCMLTTSLGRESFLMLSQISTPLPCKMPLFVDIDELSLSFMQLRVQLADIQTRVFSELYVSATVNMLCLENLEGELEKISKEVEHLRSYPIFEESLFFRSRVLMLELSSFRAQTCFLLYRPRLISRYSLQAVTVANSIIHQIWGHYTQQNSHNKDDIIKHLDWNFCYPLRTASITLFISCLILLRFKKSTTFLQERNFFEYKLALEVLGHLVQLLPIQKNLLDLITNIENIKEDKSVLRPEHPYSFWTCLFI</sequence>
<dbReference type="SMART" id="SM00066">
    <property type="entry name" value="GAL4"/>
    <property type="match status" value="1"/>
</dbReference>
<keyword evidence="1" id="KW-0479">Metal-binding</keyword>
<dbReference type="CDD" id="cd00067">
    <property type="entry name" value="GAL4"/>
    <property type="match status" value="1"/>
</dbReference>
<dbReference type="Pfam" id="PF00172">
    <property type="entry name" value="Zn_clus"/>
    <property type="match status" value="1"/>
</dbReference>
<dbReference type="InterPro" id="IPR001138">
    <property type="entry name" value="Zn2Cys6_DnaBD"/>
</dbReference>
<dbReference type="SUPFAM" id="SSF57701">
    <property type="entry name" value="Zn2/Cys6 DNA-binding domain"/>
    <property type="match status" value="1"/>
</dbReference>
<protein>
    <recommendedName>
        <fullName evidence="7">Zn(2)-C6 fungal-type domain-containing protein</fullName>
    </recommendedName>
</protein>
<keyword evidence="4" id="KW-0238">DNA-binding</keyword>
<dbReference type="GeneID" id="59236672"/>
<evidence type="ECO:0000313" key="9">
    <source>
        <dbReference type="Proteomes" id="UP000509704"/>
    </source>
</evidence>
<dbReference type="OrthoDB" id="5600212at2759"/>
<dbReference type="PANTHER" id="PTHR47424">
    <property type="entry name" value="REGULATORY PROTEIN GAL4"/>
    <property type="match status" value="1"/>
</dbReference>
<keyword evidence="9" id="KW-1185">Reference proteome</keyword>
<dbReference type="GO" id="GO:0000981">
    <property type="term" value="F:DNA-binding transcription factor activity, RNA polymerase II-specific"/>
    <property type="evidence" value="ECO:0007669"/>
    <property type="project" value="InterPro"/>
</dbReference>
<dbReference type="Pfam" id="PF04082">
    <property type="entry name" value="Fungal_trans"/>
    <property type="match status" value="1"/>
</dbReference>
<gene>
    <name evidence="8" type="ORF">HG535_0E00140</name>
</gene>
<dbReference type="GO" id="GO:0005634">
    <property type="term" value="C:nucleus"/>
    <property type="evidence" value="ECO:0007669"/>
    <property type="project" value="TreeGrafter"/>
</dbReference>
<evidence type="ECO:0000256" key="6">
    <source>
        <dbReference type="ARBA" id="ARBA00023242"/>
    </source>
</evidence>
<evidence type="ECO:0000259" key="7">
    <source>
        <dbReference type="PROSITE" id="PS50048"/>
    </source>
</evidence>
<dbReference type="GO" id="GO:0006351">
    <property type="term" value="P:DNA-templated transcription"/>
    <property type="evidence" value="ECO:0007669"/>
    <property type="project" value="InterPro"/>
</dbReference>
<evidence type="ECO:0000313" key="8">
    <source>
        <dbReference type="EMBL" id="QLG72930.1"/>
    </source>
</evidence>
<dbReference type="InterPro" id="IPR036864">
    <property type="entry name" value="Zn2-C6_fun-type_DNA-bd_sf"/>
</dbReference>
<dbReference type="GO" id="GO:0000978">
    <property type="term" value="F:RNA polymerase II cis-regulatory region sequence-specific DNA binding"/>
    <property type="evidence" value="ECO:0007669"/>
    <property type="project" value="TreeGrafter"/>
</dbReference>
<dbReference type="CDD" id="cd12148">
    <property type="entry name" value="fungal_TF_MHR"/>
    <property type="match status" value="1"/>
</dbReference>
<dbReference type="GO" id="GO:0000435">
    <property type="term" value="P:positive regulation of transcription from RNA polymerase II promoter by galactose"/>
    <property type="evidence" value="ECO:0007669"/>
    <property type="project" value="TreeGrafter"/>
</dbReference>
<dbReference type="EMBL" id="CP058608">
    <property type="protein sequence ID" value="QLG72930.1"/>
    <property type="molecule type" value="Genomic_DNA"/>
</dbReference>
<dbReference type="RefSeq" id="XP_037144657.1">
    <property type="nucleotide sequence ID" value="XM_037288762.1"/>
</dbReference>
<dbReference type="InterPro" id="IPR007219">
    <property type="entry name" value="XnlR_reg_dom"/>
</dbReference>
<evidence type="ECO:0000256" key="2">
    <source>
        <dbReference type="ARBA" id="ARBA00022833"/>
    </source>
</evidence>
<evidence type="ECO:0000256" key="5">
    <source>
        <dbReference type="ARBA" id="ARBA00023163"/>
    </source>
</evidence>